<protein>
    <submittedName>
        <fullName evidence="1">Uncharacterized protein</fullName>
    </submittedName>
</protein>
<sequence length="117" mass="13158">MASKRRNMFYQNKKQETTEIVRRLIESFGEHTSGPIGRHRRRLTEGENLYTGQHKETWCPTLSGHLSPDFLLSPDLVAPHLLLLLRSLHVGDPGSLSKCRWGAAGGPSRPRGAETTR</sequence>
<dbReference type="AlphaFoldDB" id="A0ABD0Y0V8"/>
<evidence type="ECO:0000313" key="2">
    <source>
        <dbReference type="Proteomes" id="UP001558652"/>
    </source>
</evidence>
<organism evidence="1 2">
    <name type="scientific">Ranatra chinensis</name>
    <dbReference type="NCBI Taxonomy" id="642074"/>
    <lineage>
        <taxon>Eukaryota</taxon>
        <taxon>Metazoa</taxon>
        <taxon>Ecdysozoa</taxon>
        <taxon>Arthropoda</taxon>
        <taxon>Hexapoda</taxon>
        <taxon>Insecta</taxon>
        <taxon>Pterygota</taxon>
        <taxon>Neoptera</taxon>
        <taxon>Paraneoptera</taxon>
        <taxon>Hemiptera</taxon>
        <taxon>Heteroptera</taxon>
        <taxon>Panheteroptera</taxon>
        <taxon>Nepomorpha</taxon>
        <taxon>Nepidae</taxon>
        <taxon>Ranatrinae</taxon>
        <taxon>Ranatra</taxon>
    </lineage>
</organism>
<dbReference type="EMBL" id="JBFDAA010000016">
    <property type="protein sequence ID" value="KAL1117096.1"/>
    <property type="molecule type" value="Genomic_DNA"/>
</dbReference>
<comment type="caution">
    <text evidence="1">The sequence shown here is derived from an EMBL/GenBank/DDBJ whole genome shotgun (WGS) entry which is preliminary data.</text>
</comment>
<keyword evidence="2" id="KW-1185">Reference proteome</keyword>
<reference evidence="1 2" key="1">
    <citation type="submission" date="2024-07" db="EMBL/GenBank/DDBJ databases">
        <title>Chromosome-level genome assembly of the water stick insect Ranatra chinensis (Heteroptera: Nepidae).</title>
        <authorList>
            <person name="Liu X."/>
        </authorList>
    </citation>
    <scope>NUCLEOTIDE SEQUENCE [LARGE SCALE GENOMIC DNA]</scope>
    <source>
        <strain evidence="1">Cailab_2021Rc</strain>
        <tissue evidence="1">Muscle</tissue>
    </source>
</reference>
<evidence type="ECO:0000313" key="1">
    <source>
        <dbReference type="EMBL" id="KAL1117096.1"/>
    </source>
</evidence>
<proteinExistence type="predicted"/>
<dbReference type="Proteomes" id="UP001558652">
    <property type="component" value="Unassembled WGS sequence"/>
</dbReference>
<name>A0ABD0Y0V8_9HEMI</name>
<accession>A0ABD0Y0V8</accession>
<gene>
    <name evidence="1" type="ORF">AAG570_004424</name>
</gene>